<gene>
    <name evidence="2" type="primary">AVEN_267823_1</name>
    <name evidence="2" type="ORF">NPIL_140521</name>
</gene>
<dbReference type="Proteomes" id="UP000887013">
    <property type="component" value="Unassembled WGS sequence"/>
</dbReference>
<evidence type="ECO:0000313" key="2">
    <source>
        <dbReference type="EMBL" id="GFS86745.1"/>
    </source>
</evidence>
<reference evidence="2" key="1">
    <citation type="submission" date="2020-08" db="EMBL/GenBank/DDBJ databases">
        <title>Multicomponent nature underlies the extraordinary mechanical properties of spider dragline silk.</title>
        <authorList>
            <person name="Kono N."/>
            <person name="Nakamura H."/>
            <person name="Mori M."/>
            <person name="Yoshida Y."/>
            <person name="Ohtoshi R."/>
            <person name="Malay A.D."/>
            <person name="Moran D.A.P."/>
            <person name="Tomita M."/>
            <person name="Numata K."/>
            <person name="Arakawa K."/>
        </authorList>
    </citation>
    <scope>NUCLEOTIDE SEQUENCE</scope>
</reference>
<keyword evidence="3" id="KW-1185">Reference proteome</keyword>
<evidence type="ECO:0000256" key="1">
    <source>
        <dbReference type="SAM" id="MobiDB-lite"/>
    </source>
</evidence>
<dbReference type="AlphaFoldDB" id="A0A8X6MZY0"/>
<evidence type="ECO:0000313" key="3">
    <source>
        <dbReference type="Proteomes" id="UP000887013"/>
    </source>
</evidence>
<accession>A0A8X6MZY0</accession>
<organism evidence="2 3">
    <name type="scientific">Nephila pilipes</name>
    <name type="common">Giant wood spider</name>
    <name type="synonym">Nephila maculata</name>
    <dbReference type="NCBI Taxonomy" id="299642"/>
    <lineage>
        <taxon>Eukaryota</taxon>
        <taxon>Metazoa</taxon>
        <taxon>Ecdysozoa</taxon>
        <taxon>Arthropoda</taxon>
        <taxon>Chelicerata</taxon>
        <taxon>Arachnida</taxon>
        <taxon>Araneae</taxon>
        <taxon>Araneomorphae</taxon>
        <taxon>Entelegynae</taxon>
        <taxon>Araneoidea</taxon>
        <taxon>Nephilidae</taxon>
        <taxon>Nephila</taxon>
    </lineage>
</organism>
<sequence>MILWRGISADSLSGRVNRNISYPADRAKNTPLDKAIIDLRSTNTYAIVYMLSRKPKSDRSVFWTCGPDYRNPIGTTQAQPSFGYRTYKPDTILIRLGHCLQEKKIKRKICPDSYRSEARKRRPDDPSVRHFSPDALFPPGPKPHQWREERARRKKIDFLRIGPPPPTPCQFRSHPGLYMGAHQSLSSGWTIHCGGWHPFGDGKVSTSQRR</sequence>
<comment type="caution">
    <text evidence="2">The sequence shown here is derived from an EMBL/GenBank/DDBJ whole genome shotgun (WGS) entry which is preliminary data.</text>
</comment>
<name>A0A8X6MZY0_NEPPI</name>
<proteinExistence type="predicted"/>
<dbReference type="EMBL" id="BMAW01098819">
    <property type="protein sequence ID" value="GFS86745.1"/>
    <property type="molecule type" value="Genomic_DNA"/>
</dbReference>
<feature type="compositionally biased region" description="Basic and acidic residues" evidence="1">
    <location>
        <begin position="114"/>
        <end position="132"/>
    </location>
</feature>
<feature type="region of interest" description="Disordered" evidence="1">
    <location>
        <begin position="114"/>
        <end position="150"/>
    </location>
</feature>
<protein>
    <submittedName>
        <fullName evidence="2">Uncharacterized protein</fullName>
    </submittedName>
</protein>
<dbReference type="OrthoDB" id="10536429at2759"/>